<name>A0A316F8A9_9ACTN</name>
<evidence type="ECO:0000259" key="2">
    <source>
        <dbReference type="Pfam" id="PF13581"/>
    </source>
</evidence>
<dbReference type="InterPro" id="IPR003594">
    <property type="entry name" value="HATPase_dom"/>
</dbReference>
<keyword evidence="1" id="KW-0723">Serine/threonine-protein kinase</keyword>
<evidence type="ECO:0000256" key="1">
    <source>
        <dbReference type="ARBA" id="ARBA00022527"/>
    </source>
</evidence>
<keyword evidence="3" id="KW-0808">Transferase</keyword>
<organism evidence="3 4">
    <name type="scientific">Actinoplanes xinjiangensis</name>
    <dbReference type="NCBI Taxonomy" id="512350"/>
    <lineage>
        <taxon>Bacteria</taxon>
        <taxon>Bacillati</taxon>
        <taxon>Actinomycetota</taxon>
        <taxon>Actinomycetes</taxon>
        <taxon>Micromonosporales</taxon>
        <taxon>Micromonosporaceae</taxon>
        <taxon>Actinoplanes</taxon>
    </lineage>
</organism>
<accession>A0A316F8A9</accession>
<dbReference type="InterPro" id="IPR036890">
    <property type="entry name" value="HATPase_C_sf"/>
</dbReference>
<dbReference type="PANTHER" id="PTHR35526:SF3">
    <property type="entry name" value="ANTI-SIGMA-F FACTOR RSBW"/>
    <property type="match status" value="1"/>
</dbReference>
<gene>
    <name evidence="3" type="ORF">BC793_118103</name>
</gene>
<protein>
    <submittedName>
        <fullName evidence="3">Histidine kinase-like protein</fullName>
    </submittedName>
</protein>
<dbReference type="SUPFAM" id="SSF55874">
    <property type="entry name" value="ATPase domain of HSP90 chaperone/DNA topoisomerase II/histidine kinase"/>
    <property type="match status" value="1"/>
</dbReference>
<dbReference type="GO" id="GO:0004674">
    <property type="term" value="F:protein serine/threonine kinase activity"/>
    <property type="evidence" value="ECO:0007669"/>
    <property type="project" value="UniProtKB-KW"/>
</dbReference>
<evidence type="ECO:0000313" key="3">
    <source>
        <dbReference type="EMBL" id="PWK40873.1"/>
    </source>
</evidence>
<sequence length="282" mass="30513">MTGSGPARDRSLRPPYLVTARTDRRALTVTVTADASTNVVELTAHGQWSAEFGSRMAAMLRLCLAGPASTVIVDLHDVGDLHGVSRPFWMAAVRTARLRPTPAQLVLCLPMQTMLAYRLRHGDGCRPALFATIAEARQAIGMRPFGDQQLQARLGPRLESVPAARNLVTRACHTWRLPQFQADARLVVSELTANAVQHAGTDLVVTVRRSGHLLHMAVRDSDTRYPRLNAPAGNGVPVAMEERGWGLQMVHAVAAAWGAMPARGGKVVWATLASDTSRETGH</sequence>
<dbReference type="Gene3D" id="3.30.565.10">
    <property type="entry name" value="Histidine kinase-like ATPase, C-terminal domain"/>
    <property type="match status" value="1"/>
</dbReference>
<dbReference type="AlphaFoldDB" id="A0A316F8A9"/>
<dbReference type="EMBL" id="QGGR01000018">
    <property type="protein sequence ID" value="PWK40873.1"/>
    <property type="molecule type" value="Genomic_DNA"/>
</dbReference>
<proteinExistence type="predicted"/>
<comment type="caution">
    <text evidence="3">The sequence shown here is derived from an EMBL/GenBank/DDBJ whole genome shotgun (WGS) entry which is preliminary data.</text>
</comment>
<keyword evidence="4" id="KW-1185">Reference proteome</keyword>
<reference evidence="3 4" key="1">
    <citation type="submission" date="2018-05" db="EMBL/GenBank/DDBJ databases">
        <title>Genomic Encyclopedia of Archaeal and Bacterial Type Strains, Phase II (KMG-II): from individual species to whole genera.</title>
        <authorList>
            <person name="Goeker M."/>
        </authorList>
    </citation>
    <scope>NUCLEOTIDE SEQUENCE [LARGE SCALE GENOMIC DNA]</scope>
    <source>
        <strain evidence="3 4">DSM 45184</strain>
    </source>
</reference>
<feature type="domain" description="Histidine kinase/HSP90-like ATPase" evidence="2">
    <location>
        <begin position="157"/>
        <end position="269"/>
    </location>
</feature>
<dbReference type="Proteomes" id="UP000245697">
    <property type="component" value="Unassembled WGS sequence"/>
</dbReference>
<dbReference type="InterPro" id="IPR050267">
    <property type="entry name" value="Anti-sigma-factor_SerPK"/>
</dbReference>
<dbReference type="PANTHER" id="PTHR35526">
    <property type="entry name" value="ANTI-SIGMA-F FACTOR RSBW-RELATED"/>
    <property type="match status" value="1"/>
</dbReference>
<keyword evidence="3" id="KW-0418">Kinase</keyword>
<evidence type="ECO:0000313" key="4">
    <source>
        <dbReference type="Proteomes" id="UP000245697"/>
    </source>
</evidence>
<dbReference type="CDD" id="cd16936">
    <property type="entry name" value="HATPase_RsbW-like"/>
    <property type="match status" value="1"/>
</dbReference>
<dbReference type="Pfam" id="PF13581">
    <property type="entry name" value="HATPase_c_2"/>
    <property type="match status" value="1"/>
</dbReference>